<dbReference type="InterPro" id="IPR013373">
    <property type="entry name" value="Flagellin/pilin_N_arc"/>
</dbReference>
<reference evidence="6 7" key="1">
    <citation type="submission" date="2020-07" db="EMBL/GenBank/DDBJ databases">
        <title>Genomic Encyclopedia of Type Strains, Phase IV (KMG-V): Genome sequencing to study the core and pangenomes of soil and plant-associated prokaryotes.</title>
        <authorList>
            <person name="Whitman W."/>
        </authorList>
    </citation>
    <scope>NUCLEOTIDE SEQUENCE [LARGE SCALE GENOMIC DNA]</scope>
    <source>
        <strain evidence="6 7">S1</strain>
    </source>
</reference>
<dbReference type="RefSeq" id="WP_181503560.1">
    <property type="nucleotide sequence ID" value="NZ_JACDUK010000001.1"/>
</dbReference>
<dbReference type="PANTHER" id="PTHR35903">
    <property type="entry name" value="FLAGELLIN B1"/>
    <property type="match status" value="1"/>
</dbReference>
<proteinExistence type="inferred from homology"/>
<keyword evidence="5" id="KW-0812">Transmembrane</keyword>
<dbReference type="PANTHER" id="PTHR35903:SF1">
    <property type="entry name" value="FLAGELLIN B1"/>
    <property type="match status" value="1"/>
</dbReference>
<dbReference type="Pfam" id="PF01917">
    <property type="entry name" value="Flagellin_arch-type"/>
    <property type="match status" value="1"/>
</dbReference>
<dbReference type="Proteomes" id="UP000522365">
    <property type="component" value="Unassembled WGS sequence"/>
</dbReference>
<dbReference type="NCBIfam" id="NF006325">
    <property type="entry name" value="PRK08541.1"/>
    <property type="match status" value="1"/>
</dbReference>
<accession>A0A7J9NY28</accession>
<evidence type="ECO:0000313" key="7">
    <source>
        <dbReference type="Proteomes" id="UP000522365"/>
    </source>
</evidence>
<keyword evidence="6" id="KW-0282">Flagellum</keyword>
<gene>
    <name evidence="6" type="ORF">HNP89_000062</name>
</gene>
<name>A0A7J9NY28_METMI</name>
<feature type="transmembrane region" description="Helical" evidence="5">
    <location>
        <begin position="12"/>
        <end position="36"/>
    </location>
</feature>
<keyword evidence="5" id="KW-0472">Membrane</keyword>
<keyword evidence="5" id="KW-1133">Transmembrane helix</keyword>
<dbReference type="GO" id="GO:0097588">
    <property type="term" value="P:archaeal or bacterial-type flagellum-dependent cell motility"/>
    <property type="evidence" value="ECO:0007669"/>
    <property type="project" value="InterPro"/>
</dbReference>
<evidence type="ECO:0000313" key="6">
    <source>
        <dbReference type="EMBL" id="MBA2852125.1"/>
    </source>
</evidence>
<dbReference type="GO" id="GO:0097589">
    <property type="term" value="C:archaeal-type flagellum"/>
    <property type="evidence" value="ECO:0007669"/>
    <property type="project" value="UniProtKB-SubCell"/>
</dbReference>
<evidence type="ECO:0000256" key="5">
    <source>
        <dbReference type="SAM" id="Phobius"/>
    </source>
</evidence>
<dbReference type="NCBIfam" id="TIGR02537">
    <property type="entry name" value="arch_flag_Nterm"/>
    <property type="match status" value="1"/>
</dbReference>
<evidence type="ECO:0000256" key="4">
    <source>
        <dbReference type="RuleBase" id="RU361282"/>
    </source>
</evidence>
<keyword evidence="6" id="KW-0969">Cilium</keyword>
<dbReference type="GO" id="GO:0005198">
    <property type="term" value="F:structural molecule activity"/>
    <property type="evidence" value="ECO:0007669"/>
    <property type="project" value="InterPro"/>
</dbReference>
<evidence type="ECO:0000256" key="2">
    <source>
        <dbReference type="ARBA" id="ARBA00010256"/>
    </source>
</evidence>
<sequence length="210" mass="22166">MVKKFMKSKKGAVGIGTLIIFIAMVLVAAIAASVIINTAGKLQHKASTVGEESTEQVASGIQVLKVIGHADTKTTIDKLAVMVAPNVGGEIDLSTTILTLSTGDAKYSLVYDSTQHNAVVKDDGSDSIFDETEWGSGSKYGLIVLQDSDNSTEEATHPTINYGDKVYLTVTMDVNSTSKVSGEVIPDYGASGIVEFRSPSVFTETVVTLQ</sequence>
<comment type="caution">
    <text evidence="6">The sequence shown here is derived from an EMBL/GenBank/DDBJ whole genome shotgun (WGS) entry which is preliminary data.</text>
</comment>
<protein>
    <recommendedName>
        <fullName evidence="4">Flagellin</fullName>
    </recommendedName>
</protein>
<dbReference type="InterPro" id="IPR002774">
    <property type="entry name" value="Flagellin_arc-type"/>
</dbReference>
<dbReference type="AlphaFoldDB" id="A0A7J9NY28"/>
<keyword evidence="6" id="KW-0966">Cell projection</keyword>
<evidence type="ECO:0000256" key="1">
    <source>
        <dbReference type="ARBA" id="ARBA00004618"/>
    </source>
</evidence>
<organism evidence="6 7">
    <name type="scientific">Methanococcus maripaludis</name>
    <name type="common">Methanococcus deltae</name>
    <dbReference type="NCBI Taxonomy" id="39152"/>
    <lineage>
        <taxon>Archaea</taxon>
        <taxon>Methanobacteriati</taxon>
        <taxon>Methanobacteriota</taxon>
        <taxon>Methanomada group</taxon>
        <taxon>Methanococci</taxon>
        <taxon>Methanococcales</taxon>
        <taxon>Methanococcaceae</taxon>
        <taxon>Methanococcus</taxon>
    </lineage>
</organism>
<keyword evidence="3 4" id="KW-0974">Archaeal flagellum</keyword>
<comment type="function">
    <text evidence="4">Flagellin is the subunit protein which polymerizes to form the filaments of archaeal flagella.</text>
</comment>
<evidence type="ECO:0000256" key="3">
    <source>
        <dbReference type="ARBA" id="ARBA00022440"/>
    </source>
</evidence>
<dbReference type="EMBL" id="JACDUK010000001">
    <property type="protein sequence ID" value="MBA2852125.1"/>
    <property type="molecule type" value="Genomic_DNA"/>
</dbReference>
<comment type="subcellular location">
    <subcellularLocation>
        <location evidence="1 4">Archaeal flagellum</location>
    </subcellularLocation>
</comment>
<comment type="similarity">
    <text evidence="2 4">Belongs to the archaeal flagellin family.</text>
</comment>